<dbReference type="InterPro" id="IPR038731">
    <property type="entry name" value="RgtA/B/C-like"/>
</dbReference>
<proteinExistence type="predicted"/>
<keyword evidence="4" id="KW-0808">Transferase</keyword>
<feature type="transmembrane region" description="Helical" evidence="8">
    <location>
        <begin position="151"/>
        <end position="181"/>
    </location>
</feature>
<comment type="subcellular location">
    <subcellularLocation>
        <location evidence="1">Cell membrane</location>
        <topology evidence="1">Multi-pass membrane protein</topology>
    </subcellularLocation>
</comment>
<evidence type="ECO:0000313" key="10">
    <source>
        <dbReference type="EMBL" id="OGG80043.1"/>
    </source>
</evidence>
<dbReference type="GO" id="GO:0005886">
    <property type="term" value="C:plasma membrane"/>
    <property type="evidence" value="ECO:0007669"/>
    <property type="project" value="UniProtKB-SubCell"/>
</dbReference>
<evidence type="ECO:0000256" key="7">
    <source>
        <dbReference type="ARBA" id="ARBA00023136"/>
    </source>
</evidence>
<dbReference type="Proteomes" id="UP000177372">
    <property type="component" value="Unassembled WGS sequence"/>
</dbReference>
<organism evidence="10 11">
    <name type="scientific">Candidatus Kaiserbacteria bacterium RIFCSPLOWO2_01_FULL_54_13</name>
    <dbReference type="NCBI Taxonomy" id="1798512"/>
    <lineage>
        <taxon>Bacteria</taxon>
        <taxon>Candidatus Kaiseribacteriota</taxon>
    </lineage>
</organism>
<feature type="transmembrane region" description="Helical" evidence="8">
    <location>
        <begin position="193"/>
        <end position="212"/>
    </location>
</feature>
<evidence type="ECO:0000259" key="9">
    <source>
        <dbReference type="Pfam" id="PF13231"/>
    </source>
</evidence>
<dbReference type="Pfam" id="PF13231">
    <property type="entry name" value="PMT_2"/>
    <property type="match status" value="1"/>
</dbReference>
<dbReference type="GO" id="GO:0016763">
    <property type="term" value="F:pentosyltransferase activity"/>
    <property type="evidence" value="ECO:0007669"/>
    <property type="project" value="TreeGrafter"/>
</dbReference>
<keyword evidence="3" id="KW-0328">Glycosyltransferase</keyword>
<feature type="transmembrane region" description="Helical" evidence="8">
    <location>
        <begin position="342"/>
        <end position="363"/>
    </location>
</feature>
<feature type="domain" description="Glycosyltransferase RgtA/B/C/D-like" evidence="9">
    <location>
        <begin position="54"/>
        <end position="212"/>
    </location>
</feature>
<keyword evidence="6 8" id="KW-1133">Transmembrane helix</keyword>
<dbReference type="STRING" id="1798512.A3A39_03050"/>
<gene>
    <name evidence="10" type="ORF">A3A39_03050</name>
</gene>
<evidence type="ECO:0000256" key="2">
    <source>
        <dbReference type="ARBA" id="ARBA00022475"/>
    </source>
</evidence>
<evidence type="ECO:0000256" key="4">
    <source>
        <dbReference type="ARBA" id="ARBA00022679"/>
    </source>
</evidence>
<comment type="caution">
    <text evidence="10">The sequence shown here is derived from an EMBL/GenBank/DDBJ whole genome shotgun (WGS) entry which is preliminary data.</text>
</comment>
<evidence type="ECO:0000256" key="1">
    <source>
        <dbReference type="ARBA" id="ARBA00004651"/>
    </source>
</evidence>
<reference evidence="10 11" key="1">
    <citation type="journal article" date="2016" name="Nat. Commun.">
        <title>Thousands of microbial genomes shed light on interconnected biogeochemical processes in an aquifer system.</title>
        <authorList>
            <person name="Anantharaman K."/>
            <person name="Brown C.T."/>
            <person name="Hug L.A."/>
            <person name="Sharon I."/>
            <person name="Castelle C.J."/>
            <person name="Probst A.J."/>
            <person name="Thomas B.C."/>
            <person name="Singh A."/>
            <person name="Wilkins M.J."/>
            <person name="Karaoz U."/>
            <person name="Brodie E.L."/>
            <person name="Williams K.H."/>
            <person name="Hubbard S.S."/>
            <person name="Banfield J.F."/>
        </authorList>
    </citation>
    <scope>NUCLEOTIDE SEQUENCE [LARGE SCALE GENOMIC DNA]</scope>
</reference>
<evidence type="ECO:0000256" key="8">
    <source>
        <dbReference type="SAM" id="Phobius"/>
    </source>
</evidence>
<keyword evidence="2" id="KW-1003">Cell membrane</keyword>
<feature type="transmembrane region" description="Helical" evidence="8">
    <location>
        <begin position="286"/>
        <end position="303"/>
    </location>
</feature>
<evidence type="ECO:0000313" key="11">
    <source>
        <dbReference type="Proteomes" id="UP000177372"/>
    </source>
</evidence>
<dbReference type="GO" id="GO:0010041">
    <property type="term" value="P:response to iron(III) ion"/>
    <property type="evidence" value="ECO:0007669"/>
    <property type="project" value="TreeGrafter"/>
</dbReference>
<evidence type="ECO:0000256" key="6">
    <source>
        <dbReference type="ARBA" id="ARBA00022989"/>
    </source>
</evidence>
<keyword evidence="5 8" id="KW-0812">Transmembrane</keyword>
<evidence type="ECO:0000256" key="5">
    <source>
        <dbReference type="ARBA" id="ARBA00022692"/>
    </source>
</evidence>
<dbReference type="PANTHER" id="PTHR33908:SF3">
    <property type="entry name" value="UNDECAPRENYL PHOSPHATE-ALPHA-4-AMINO-4-DEOXY-L-ARABINOSE ARABINOSYL TRANSFERASE"/>
    <property type="match status" value="1"/>
</dbReference>
<accession>A0A1F6F2F0</accession>
<feature type="transmembrane region" description="Helical" evidence="8">
    <location>
        <begin position="104"/>
        <end position="122"/>
    </location>
</feature>
<name>A0A1F6F2F0_9BACT</name>
<feature type="transmembrane region" description="Helical" evidence="8">
    <location>
        <begin position="309"/>
        <end position="330"/>
    </location>
</feature>
<feature type="transmembrane region" description="Helical" evidence="8">
    <location>
        <begin position="250"/>
        <end position="274"/>
    </location>
</feature>
<keyword evidence="7 8" id="KW-0472">Membrane</keyword>
<evidence type="ECO:0000256" key="3">
    <source>
        <dbReference type="ARBA" id="ARBA00022676"/>
    </source>
</evidence>
<dbReference type="PANTHER" id="PTHR33908">
    <property type="entry name" value="MANNOSYLTRANSFERASE YKCB-RELATED"/>
    <property type="match status" value="1"/>
</dbReference>
<protein>
    <recommendedName>
        <fullName evidence="9">Glycosyltransferase RgtA/B/C/D-like domain-containing protein</fullName>
    </recommendedName>
</protein>
<dbReference type="GO" id="GO:0009103">
    <property type="term" value="P:lipopolysaccharide biosynthetic process"/>
    <property type="evidence" value="ECO:0007669"/>
    <property type="project" value="UniProtKB-ARBA"/>
</dbReference>
<dbReference type="InterPro" id="IPR050297">
    <property type="entry name" value="LipidA_mod_glycosyltrf_83"/>
</dbReference>
<dbReference type="AlphaFoldDB" id="A0A1F6F2F0"/>
<dbReference type="EMBL" id="MFLZ01000014">
    <property type="protein sequence ID" value="OGG80043.1"/>
    <property type="molecule type" value="Genomic_DNA"/>
</dbReference>
<feature type="transmembrane region" description="Helical" evidence="8">
    <location>
        <begin position="81"/>
        <end position="98"/>
    </location>
</feature>
<sequence length="469" mass="52784">MMLFVVSAFLFLYNLGGTALRDYDEAIYSQVIKDTLASGDIVTLSRFSSPWFEKPPLYFWSAMAVQQLIPAPEWAYRLPSALAGIASIALVMLIGFLVTRSYPIAFFAGLVLLTSPPFLAVVREVRHDAPVTAAILFTLYAFLKAKEEPRWYLGMGLGIALGVLTKSVIGLLAGPLILIWVVVQRDYTWVKNAYFWLGCALAVVLAAPWHIYEYVRYGAAFSASYLQAHILERFESNVIGGAVTGSNLTYITYLFTFALPWSVTTIAGLVPLSIMLRAGGAHLRSAVAFFLQILFLLAFFFLAATKLPYYLTLVYPFVALFLATVGQFLYEKSTDQWKKIVLGIAAFVFVAAFAQTINVGYHFHAKMRANDLLASDEKKIGLALQREEDLPVYAFKYDYWDTIRYYGGKRIQMMQEDQLLDEPFFLVLPRGFFDIKPFPSELTVRFTPLYVGEAVVLLRYDLIPRAQVL</sequence>